<name>A0ABW0KDE0_9BACL</name>
<gene>
    <name evidence="1" type="ORF">ACFPOG_24435</name>
</gene>
<protein>
    <submittedName>
        <fullName evidence="1">Cold-inducible protein YdjO-related protein</fullName>
    </submittedName>
</protein>
<dbReference type="EMBL" id="JBHSMJ010000032">
    <property type="protein sequence ID" value="MFC5451389.1"/>
    <property type="molecule type" value="Genomic_DNA"/>
</dbReference>
<evidence type="ECO:0000313" key="2">
    <source>
        <dbReference type="Proteomes" id="UP001596044"/>
    </source>
</evidence>
<dbReference type="Pfam" id="PF14169">
    <property type="entry name" value="YdjO"/>
    <property type="match status" value="1"/>
</dbReference>
<dbReference type="RefSeq" id="WP_270880236.1">
    <property type="nucleotide sequence ID" value="NZ_JBHSMJ010000032.1"/>
</dbReference>
<reference evidence="2" key="1">
    <citation type="journal article" date="2019" name="Int. J. Syst. Evol. Microbiol.">
        <title>The Global Catalogue of Microorganisms (GCM) 10K type strain sequencing project: providing services to taxonomists for standard genome sequencing and annotation.</title>
        <authorList>
            <consortium name="The Broad Institute Genomics Platform"/>
            <consortium name="The Broad Institute Genome Sequencing Center for Infectious Disease"/>
            <person name="Wu L."/>
            <person name="Ma J."/>
        </authorList>
    </citation>
    <scope>NUCLEOTIDE SEQUENCE [LARGE SCALE GENOMIC DNA]</scope>
    <source>
        <strain evidence="2">KACC 11904</strain>
    </source>
</reference>
<accession>A0ABW0KDE0</accession>
<evidence type="ECO:0000313" key="1">
    <source>
        <dbReference type="EMBL" id="MFC5451389.1"/>
    </source>
</evidence>
<dbReference type="InterPro" id="IPR025916">
    <property type="entry name" value="YdjO"/>
</dbReference>
<keyword evidence="2" id="KW-1185">Reference proteome</keyword>
<dbReference type="Proteomes" id="UP001596044">
    <property type="component" value="Unassembled WGS sequence"/>
</dbReference>
<sequence length="61" mass="6937">MSKPDLSPVPIWRCKDKECKAWMREELATSPSPECPLCKGGMVKSIKHLPKLVNKKSRKKS</sequence>
<proteinExistence type="predicted"/>
<comment type="caution">
    <text evidence="1">The sequence shown here is derived from an EMBL/GenBank/DDBJ whole genome shotgun (WGS) entry which is preliminary data.</text>
</comment>
<organism evidence="1 2">
    <name type="scientific">Paenibacillus aestuarii</name>
    <dbReference type="NCBI Taxonomy" id="516965"/>
    <lineage>
        <taxon>Bacteria</taxon>
        <taxon>Bacillati</taxon>
        <taxon>Bacillota</taxon>
        <taxon>Bacilli</taxon>
        <taxon>Bacillales</taxon>
        <taxon>Paenibacillaceae</taxon>
        <taxon>Paenibacillus</taxon>
    </lineage>
</organism>